<evidence type="ECO:0000259" key="6">
    <source>
        <dbReference type="Pfam" id="PF04357"/>
    </source>
</evidence>
<dbReference type="InterPro" id="IPR007452">
    <property type="entry name" value="TamB_C"/>
</dbReference>
<evidence type="ECO:0000256" key="1">
    <source>
        <dbReference type="ARBA" id="ARBA00004167"/>
    </source>
</evidence>
<evidence type="ECO:0000256" key="3">
    <source>
        <dbReference type="ARBA" id="ARBA00022989"/>
    </source>
</evidence>
<evidence type="ECO:0000256" key="2">
    <source>
        <dbReference type="ARBA" id="ARBA00022692"/>
    </source>
</evidence>
<feature type="compositionally biased region" description="Low complexity" evidence="5">
    <location>
        <begin position="37"/>
        <end position="51"/>
    </location>
</feature>
<reference evidence="7" key="2">
    <citation type="journal article" date="2020" name="Microorganisms">
        <title>Osmotic Adaptation and Compatible Solute Biosynthesis of Phototrophic Bacteria as Revealed from Genome Analyses.</title>
        <authorList>
            <person name="Imhoff J.F."/>
            <person name="Rahn T."/>
            <person name="Kunzel S."/>
            <person name="Keller A."/>
            <person name="Neulinger S.C."/>
        </authorList>
    </citation>
    <scope>NUCLEOTIDE SEQUENCE</scope>
    <source>
        <strain evidence="7">IM 151</strain>
    </source>
</reference>
<evidence type="ECO:0000256" key="5">
    <source>
        <dbReference type="SAM" id="MobiDB-lite"/>
    </source>
</evidence>
<evidence type="ECO:0000313" key="8">
    <source>
        <dbReference type="Proteomes" id="UP001041814"/>
    </source>
</evidence>
<feature type="region of interest" description="Disordered" evidence="5">
    <location>
        <begin position="1"/>
        <end position="51"/>
    </location>
</feature>
<dbReference type="PANTHER" id="PTHR36985">
    <property type="entry name" value="TRANSLOCATION AND ASSEMBLY MODULE SUBUNIT TAMB"/>
    <property type="match status" value="1"/>
</dbReference>
<keyword evidence="2" id="KW-0812">Transmembrane</keyword>
<proteinExistence type="predicted"/>
<comment type="caution">
    <text evidence="7">The sequence shown here is derived from an EMBL/GenBank/DDBJ whole genome shotgun (WGS) entry which is preliminary data.</text>
</comment>
<keyword evidence="8" id="KW-1185">Reference proteome</keyword>
<organism evidence="7 8">
    <name type="scientific">Rubrivivax gelatinosus</name>
    <name type="common">Rhodocyclus gelatinosus</name>
    <name type="synonym">Rhodopseudomonas gelatinosa</name>
    <dbReference type="NCBI Taxonomy" id="28068"/>
    <lineage>
        <taxon>Bacteria</taxon>
        <taxon>Pseudomonadati</taxon>
        <taxon>Pseudomonadota</taxon>
        <taxon>Betaproteobacteria</taxon>
        <taxon>Burkholderiales</taxon>
        <taxon>Sphaerotilaceae</taxon>
        <taxon>Rubrivivax</taxon>
    </lineage>
</organism>
<feature type="compositionally biased region" description="Basic residues" evidence="5">
    <location>
        <begin position="12"/>
        <end position="32"/>
    </location>
</feature>
<keyword evidence="3" id="KW-1133">Transmembrane helix</keyword>
<sequence>MSPARWAATASRSRRRRRCGRRPGPTPRRHRPPVPPASRCRPPARAGSAGATPWVLARDVELAADLAPGGAPREARVAPGSIALLGATLRWSEAAWQAAPREGAPSRLRLAAKLDPLAVAPWLQRAQPDAGWRGDLRLAGHVDIRRAERFDADIVLERESGDLSVVRGNLPLAFGLTGLRLALSAHDGQWEAAQAIVGSQIGVVAGAQTLRTAATAAWPEAQTPIQGVVEMRIPDVDVWSAWLPAGWRMGGSLFTTAQVGGTVGAPQLGGRIEGSQLALGNLLQGVDLTEGSLLLTLRGEDLRLERLRFKGGDGTLAVDGSARLGASPSAELTLVAERFEALSRVDRRIAVSGRATVALREQALAVDGKFAVDRGRIDISQSEAPSLDSDVVVENRPLRPGEQRAPAPAANGPEPTPLMKSSRVALELALGNDLRLKGRGIDTGLTGTLRVSTPEGRLAINGGVRTVNGRYAAYGQNLFIERGLIRFSGEVAAPRLDILAVRQDLDVRVGVTVQGSTTDPRVRLYSEPDMSEMDKLSWLVTGRASEGLGRADTAILQQAALALLAGESGGPSTGLLQRLGLDELSVSQSGEGDARDTVVSVGKQLSDRLFVGYERGVNATAGSWQLIYRVARRFTVRAQTGDESALDVIWTWRWN</sequence>
<feature type="compositionally biased region" description="Low complexity" evidence="5">
    <location>
        <begin position="1"/>
        <end position="11"/>
    </location>
</feature>
<dbReference type="PANTHER" id="PTHR36985:SF1">
    <property type="entry name" value="TRANSLOCATION AND ASSEMBLY MODULE SUBUNIT TAMB"/>
    <property type="match status" value="1"/>
</dbReference>
<gene>
    <name evidence="7" type="ORF">CKO43_21470</name>
</gene>
<feature type="region of interest" description="Disordered" evidence="5">
    <location>
        <begin position="397"/>
        <end position="417"/>
    </location>
</feature>
<dbReference type="Pfam" id="PF04357">
    <property type="entry name" value="TamB"/>
    <property type="match status" value="1"/>
</dbReference>
<dbReference type="EMBL" id="NRRU01000112">
    <property type="protein sequence ID" value="MBK1715331.1"/>
    <property type="molecule type" value="Genomic_DNA"/>
</dbReference>
<name>A0ABS1DZS0_RUBGE</name>
<keyword evidence="4" id="KW-0472">Membrane</keyword>
<protein>
    <recommendedName>
        <fullName evidence="6">Translocation and assembly module TamB C-terminal domain-containing protein</fullName>
    </recommendedName>
</protein>
<accession>A0ABS1DZS0</accession>
<evidence type="ECO:0000313" key="7">
    <source>
        <dbReference type="EMBL" id="MBK1715331.1"/>
    </source>
</evidence>
<evidence type="ECO:0000256" key="4">
    <source>
        <dbReference type="ARBA" id="ARBA00023136"/>
    </source>
</evidence>
<feature type="domain" description="Translocation and assembly module TamB C-terminal" evidence="6">
    <location>
        <begin position="311"/>
        <end position="654"/>
    </location>
</feature>
<dbReference type="Proteomes" id="UP001041814">
    <property type="component" value="Unassembled WGS sequence"/>
</dbReference>
<reference evidence="7" key="1">
    <citation type="submission" date="2017-08" db="EMBL/GenBank/DDBJ databases">
        <authorList>
            <person name="Imhoff J.F."/>
            <person name="Rahn T."/>
            <person name="Kuenzel S."/>
            <person name="Neulinger S.C."/>
        </authorList>
    </citation>
    <scope>NUCLEOTIDE SEQUENCE</scope>
    <source>
        <strain evidence="7">IM 151</strain>
    </source>
</reference>
<comment type="subcellular location">
    <subcellularLocation>
        <location evidence="1">Membrane</location>
        <topology evidence="1">Single-pass membrane protein</topology>
    </subcellularLocation>
</comment>